<dbReference type="Gene3D" id="3.20.20.140">
    <property type="entry name" value="Metal-dependent hydrolases"/>
    <property type="match status" value="2"/>
</dbReference>
<dbReference type="PANTHER" id="PTHR11409">
    <property type="entry name" value="ADENOSINE DEAMINASE"/>
    <property type="match status" value="1"/>
</dbReference>
<gene>
    <name evidence="1" type="ORF">GCM10007362_18730</name>
</gene>
<dbReference type="SUPFAM" id="SSF51556">
    <property type="entry name" value="Metallo-dependent hydrolases"/>
    <property type="match status" value="1"/>
</dbReference>
<protein>
    <recommendedName>
        <fullName evidence="3">Adenosine deaminase domain-containing protein</fullName>
    </recommendedName>
</protein>
<dbReference type="InterPro" id="IPR032466">
    <property type="entry name" value="Metal_Hydrolase"/>
</dbReference>
<dbReference type="EMBL" id="BMDD01000002">
    <property type="protein sequence ID" value="GGH76457.1"/>
    <property type="molecule type" value="Genomic_DNA"/>
</dbReference>
<proteinExistence type="predicted"/>
<name>A0ABQ1ZS74_9BACL</name>
<keyword evidence="2" id="KW-1185">Reference proteome</keyword>
<reference evidence="2" key="1">
    <citation type="journal article" date="2019" name="Int. J. Syst. Evol. Microbiol.">
        <title>The Global Catalogue of Microorganisms (GCM) 10K type strain sequencing project: providing services to taxonomists for standard genome sequencing and annotation.</title>
        <authorList>
            <consortium name="The Broad Institute Genomics Platform"/>
            <consortium name="The Broad Institute Genome Sequencing Center for Infectious Disease"/>
            <person name="Wu L."/>
            <person name="Ma J."/>
        </authorList>
    </citation>
    <scope>NUCLEOTIDE SEQUENCE [LARGE SCALE GENOMIC DNA]</scope>
    <source>
        <strain evidence="2">CCM 8702</strain>
    </source>
</reference>
<comment type="caution">
    <text evidence="1">The sequence shown here is derived from an EMBL/GenBank/DDBJ whole genome shotgun (WGS) entry which is preliminary data.</text>
</comment>
<accession>A0ABQ1ZS74</accession>
<evidence type="ECO:0000313" key="2">
    <source>
        <dbReference type="Proteomes" id="UP000605427"/>
    </source>
</evidence>
<dbReference type="Proteomes" id="UP000605427">
    <property type="component" value="Unassembled WGS sequence"/>
</dbReference>
<evidence type="ECO:0008006" key="3">
    <source>
        <dbReference type="Google" id="ProtNLM"/>
    </source>
</evidence>
<dbReference type="PANTHER" id="PTHR11409:SF39">
    <property type="entry name" value="ADENOSINE DEAMINASE 2"/>
    <property type="match status" value="1"/>
</dbReference>
<sequence>MINKITLLINVSLFPFQNLRFVDHCEILEVLGYTSGTNTVGKKGREKARKHLHTEIQNEILRKARPKSIDEITLLLQKFYPMLCDDEEAEKNGFRFQSGESSTAPEKKLYLHYFKILEEFGNALISYRDGDVVFKYWKNDINHDKKWRFIDFMEQYSAPHKVHFFHTISRFIPLDLMIILHFVKNGLLDPIQLHEFYQHVNLADAALDDILRRGVAENHIHASAAFNFSILWQAVMNGRIETDYLKKFQPNHLSSDKNVESYILTARLLRFIMTLYLKDQEEGDNQELTSRESFRSSRQHLFDWIKSQFKQEDPDTFYLLMDMLRDRKREFASIERLTQAIDRIRLAFTEVREIEETDFIFEIFPNTRGINTYGENVFLHFALSYKHRIENDPMLKEHFEQFFRTFFWYLSIKNEFYQQVTQPTVLHGLDFFRGYFSRATDGLAKSQDYYKTMLRTLFQNRYLKKVELRISIQDELQKNKQILLNILKSYKEILQKDYHIDKDPQVDFPVIGIVYHLIKKTDNLSKDLWTYDEERDHTLHKSLRFGKLQEQYIKQVQHLQELRSEVPMATNFIIGLDAASLENNTPVQVFAPVFEEARDSRYDALRIVDPQGNILPRQSLFFTFHAGEDFRHLISGLRRIDEVLRYCKLHAGDRIGHGIALGVNISEWVRHNPLVVLPRGEYLDNLLWVWGVYSYAPKIQMETLVYLERTIDRIAVDLFGDFISAGDLRIPVLYDVYERRFKRIIIEAEKLRYEKENSADPQEYERTMKLQDKLYITYHQEKTLRRMEEPIYVMTNEIEQIMMNDMQDYLIRKVAAEGIVIEVNPSSNEAIGEIDSVFGNQLFKLQAAGNPELGNVLVNVNSDDPMVFNTNVSNELVYMYYGMLQQGMGREAALDWIEKLRKAGMDTSFIRGSQSKKQYLHILNMTISALETYGSPR</sequence>
<dbReference type="InterPro" id="IPR006330">
    <property type="entry name" value="Ado/ade_deaminase"/>
</dbReference>
<evidence type="ECO:0000313" key="1">
    <source>
        <dbReference type="EMBL" id="GGH76457.1"/>
    </source>
</evidence>
<organism evidence="1 2">
    <name type="scientific">Saccharibacillus endophyticus</name>
    <dbReference type="NCBI Taxonomy" id="2060666"/>
    <lineage>
        <taxon>Bacteria</taxon>
        <taxon>Bacillati</taxon>
        <taxon>Bacillota</taxon>
        <taxon>Bacilli</taxon>
        <taxon>Bacillales</taxon>
        <taxon>Paenibacillaceae</taxon>
        <taxon>Saccharibacillus</taxon>
    </lineage>
</organism>